<feature type="compositionally biased region" description="Low complexity" evidence="1">
    <location>
        <begin position="516"/>
        <end position="530"/>
    </location>
</feature>
<feature type="compositionally biased region" description="Acidic residues" evidence="1">
    <location>
        <begin position="364"/>
        <end position="390"/>
    </location>
</feature>
<organism evidence="2 3">
    <name type="scientific">Leptothoe spongobia TAU-MAC 1115</name>
    <dbReference type="NCBI Taxonomy" id="1967444"/>
    <lineage>
        <taxon>Bacteria</taxon>
        <taxon>Bacillati</taxon>
        <taxon>Cyanobacteriota</taxon>
        <taxon>Cyanophyceae</taxon>
        <taxon>Nodosilineales</taxon>
        <taxon>Cymatolegaceae</taxon>
        <taxon>Leptothoe</taxon>
        <taxon>Leptothoe spongobia</taxon>
    </lineage>
</organism>
<feature type="region of interest" description="Disordered" evidence="1">
    <location>
        <begin position="38"/>
        <end position="60"/>
    </location>
</feature>
<evidence type="ECO:0000313" key="2">
    <source>
        <dbReference type="EMBL" id="MBT9317101.1"/>
    </source>
</evidence>
<feature type="compositionally biased region" description="Basic and acidic residues" evidence="1">
    <location>
        <begin position="406"/>
        <end position="416"/>
    </location>
</feature>
<comment type="caution">
    <text evidence="2">The sequence shown here is derived from an EMBL/GenBank/DDBJ whole genome shotgun (WGS) entry which is preliminary data.</text>
</comment>
<dbReference type="AlphaFoldDB" id="A0A947DHM4"/>
<feature type="compositionally biased region" description="Polar residues" evidence="1">
    <location>
        <begin position="422"/>
        <end position="436"/>
    </location>
</feature>
<feature type="compositionally biased region" description="Polar residues" evidence="1">
    <location>
        <begin position="391"/>
        <end position="405"/>
    </location>
</feature>
<name>A0A947DHM4_9CYAN</name>
<evidence type="ECO:0000313" key="3">
    <source>
        <dbReference type="Proteomes" id="UP000717364"/>
    </source>
</evidence>
<dbReference type="RefSeq" id="WP_215610167.1">
    <property type="nucleotide sequence ID" value="NZ_JADOES010000038.1"/>
</dbReference>
<gene>
    <name evidence="2" type="ORF">IXB50_16885</name>
</gene>
<feature type="compositionally biased region" description="Pro residues" evidence="1">
    <location>
        <begin position="318"/>
        <end position="328"/>
    </location>
</feature>
<proteinExistence type="predicted"/>
<reference evidence="2" key="1">
    <citation type="submission" date="2020-11" db="EMBL/GenBank/DDBJ databases">
        <authorList>
            <person name="Konstantinou D."/>
            <person name="Gkelis S."/>
            <person name="Popin R."/>
            <person name="Fewer D."/>
            <person name="Sivonen K."/>
        </authorList>
    </citation>
    <scope>NUCLEOTIDE SEQUENCE</scope>
    <source>
        <strain evidence="2">TAU-MAC 1115</strain>
    </source>
</reference>
<dbReference type="EMBL" id="JADOES010000038">
    <property type="protein sequence ID" value="MBT9317101.1"/>
    <property type="molecule type" value="Genomic_DNA"/>
</dbReference>
<feature type="compositionally biased region" description="Polar residues" evidence="1">
    <location>
        <begin position="487"/>
        <end position="509"/>
    </location>
</feature>
<feature type="region of interest" description="Disordered" evidence="1">
    <location>
        <begin position="356"/>
        <end position="570"/>
    </location>
</feature>
<feature type="compositionally biased region" description="Low complexity" evidence="1">
    <location>
        <begin position="41"/>
        <end position="53"/>
    </location>
</feature>
<protein>
    <submittedName>
        <fullName evidence="2">Uncharacterized protein</fullName>
    </submittedName>
</protein>
<reference evidence="2" key="2">
    <citation type="journal article" date="2021" name="Mar. Drugs">
        <title>Genome Reduction and Secondary Metabolism of the Marine Sponge-Associated Cyanobacterium Leptothoe.</title>
        <authorList>
            <person name="Konstantinou D."/>
            <person name="Popin R.V."/>
            <person name="Fewer D.P."/>
            <person name="Sivonen K."/>
            <person name="Gkelis S."/>
        </authorList>
    </citation>
    <scope>NUCLEOTIDE SEQUENCE</scope>
    <source>
        <strain evidence="2">TAU-MAC 1115</strain>
    </source>
</reference>
<sequence length="570" mass="63057">MTLASVLGHLQQYLAKLTQLLVLIAILLFIASCGGSPQTDNSSSATSEPSNPSLFTPRPKLKQVEPPALIKEFEPWLETYAPQVQIHQPRADQVLDTTTVKVVLRVQDLPIYKDETWGMGPHVEVLLDNQPFGSIYDIDQPLILEHLSPGTHTLRVFAARPWYESFKNEGAYDQVTFHIFAKTDENSPTVNEPLLTYGAPIGTYGAEPVLLDFYLTDAPLHQVAQDNPAISDWQVRYTLNGDSLTLKDWQPIYIEGLKPGQNWLQLALIDDEGKPIPGVFNNTVRLIEYDPALDDTLTKIVRGELTLEEVGRIIDPTYEPPVIEPPVIEPSGTETPMPPEINEGEKLETDLETNVTPIGVPESDVPESDVPEPEAPEPEAPESEAPESDVTEPQSLQIELSNTARESLEKDLKDDDYATENILPTEQPPTLDTDSSATEHSEAKNVEAPNSLDDMATQEIPIEESVENSAPTVDEEKSEAIDPAKSFENNSDLPTHTTATPQSEPTSQATDDHANTVTTESASESTSESTLDNTDGTSESTSDEEIASPKRRYLQRLYDYREKSMKTYSR</sequence>
<feature type="compositionally biased region" description="Basic and acidic residues" evidence="1">
    <location>
        <begin position="558"/>
        <end position="570"/>
    </location>
</feature>
<accession>A0A947DHM4</accession>
<dbReference type="Proteomes" id="UP000717364">
    <property type="component" value="Unassembled WGS sequence"/>
</dbReference>
<feature type="compositionally biased region" description="Polar residues" evidence="1">
    <location>
        <begin position="531"/>
        <end position="540"/>
    </location>
</feature>
<feature type="region of interest" description="Disordered" evidence="1">
    <location>
        <begin position="317"/>
        <end position="342"/>
    </location>
</feature>
<evidence type="ECO:0000256" key="1">
    <source>
        <dbReference type="SAM" id="MobiDB-lite"/>
    </source>
</evidence>
<keyword evidence="3" id="KW-1185">Reference proteome</keyword>